<sequence length="155" mass="16674">MTEEERICRLKGKAIATGTPSPKHKASRPPALSNQEEGLEQVLDVPSTELESAEVDNLVLETERLEMAEKMMAENKIDIDNDDLLEDSPDLDAEKIEAISQLSPANAVSKKTAPSSQHSELAKAVASLQDSTQMNLAGAYVPKGLLKKKAPGPPT</sequence>
<dbReference type="AlphaFoldDB" id="A0A8S9S5X2"/>
<dbReference type="Proteomes" id="UP000712600">
    <property type="component" value="Unassembled WGS sequence"/>
</dbReference>
<comment type="caution">
    <text evidence="2">The sequence shown here is derived from an EMBL/GenBank/DDBJ whole genome shotgun (WGS) entry which is preliminary data.</text>
</comment>
<evidence type="ECO:0000313" key="3">
    <source>
        <dbReference type="Proteomes" id="UP000712600"/>
    </source>
</evidence>
<proteinExistence type="predicted"/>
<evidence type="ECO:0000313" key="2">
    <source>
        <dbReference type="EMBL" id="KAF3589081.1"/>
    </source>
</evidence>
<dbReference type="EMBL" id="QGKX02000088">
    <property type="protein sequence ID" value="KAF3589081.1"/>
    <property type="molecule type" value="Genomic_DNA"/>
</dbReference>
<evidence type="ECO:0000256" key="1">
    <source>
        <dbReference type="SAM" id="MobiDB-lite"/>
    </source>
</evidence>
<protein>
    <submittedName>
        <fullName evidence="2">Uncharacterized protein</fullName>
    </submittedName>
</protein>
<accession>A0A8S9S5X2</accession>
<organism evidence="2 3">
    <name type="scientific">Brassica cretica</name>
    <name type="common">Mustard</name>
    <dbReference type="NCBI Taxonomy" id="69181"/>
    <lineage>
        <taxon>Eukaryota</taxon>
        <taxon>Viridiplantae</taxon>
        <taxon>Streptophyta</taxon>
        <taxon>Embryophyta</taxon>
        <taxon>Tracheophyta</taxon>
        <taxon>Spermatophyta</taxon>
        <taxon>Magnoliopsida</taxon>
        <taxon>eudicotyledons</taxon>
        <taxon>Gunneridae</taxon>
        <taxon>Pentapetalae</taxon>
        <taxon>rosids</taxon>
        <taxon>malvids</taxon>
        <taxon>Brassicales</taxon>
        <taxon>Brassicaceae</taxon>
        <taxon>Brassiceae</taxon>
        <taxon>Brassica</taxon>
    </lineage>
</organism>
<name>A0A8S9S5X2_BRACR</name>
<feature type="region of interest" description="Disordered" evidence="1">
    <location>
        <begin position="107"/>
        <end position="126"/>
    </location>
</feature>
<gene>
    <name evidence="2" type="ORF">F2Q69_00031287</name>
</gene>
<feature type="region of interest" description="Disordered" evidence="1">
    <location>
        <begin position="1"/>
        <end position="39"/>
    </location>
</feature>
<reference evidence="2" key="1">
    <citation type="submission" date="2019-12" db="EMBL/GenBank/DDBJ databases">
        <title>Genome sequencing and annotation of Brassica cretica.</title>
        <authorList>
            <person name="Studholme D.J."/>
            <person name="Sarris P."/>
        </authorList>
    </citation>
    <scope>NUCLEOTIDE SEQUENCE</scope>
    <source>
        <strain evidence="2">PFS-109/04</strain>
        <tissue evidence="2">Leaf</tissue>
    </source>
</reference>